<dbReference type="InterPro" id="IPR009057">
    <property type="entry name" value="Homeodomain-like_sf"/>
</dbReference>
<name>A0ABV1NE65_9GAMM</name>
<keyword evidence="2" id="KW-1185">Reference proteome</keyword>
<accession>A0ABV1NE65</accession>
<gene>
    <name evidence="1" type="ORF">ABE960_07455</name>
</gene>
<evidence type="ECO:0000313" key="1">
    <source>
        <dbReference type="EMBL" id="MEQ6917354.1"/>
    </source>
</evidence>
<evidence type="ECO:0000313" key="2">
    <source>
        <dbReference type="Proteomes" id="UP001442468"/>
    </source>
</evidence>
<comment type="caution">
    <text evidence="1">The sequence shown here is derived from an EMBL/GenBank/DDBJ whole genome shotgun (WGS) entry which is preliminary data.</text>
</comment>
<organism evidence="1 2">
    <name type="scientific">Halomonas aquatica</name>
    <dbReference type="NCBI Taxonomy" id="3151123"/>
    <lineage>
        <taxon>Bacteria</taxon>
        <taxon>Pseudomonadati</taxon>
        <taxon>Pseudomonadota</taxon>
        <taxon>Gammaproteobacteria</taxon>
        <taxon>Oceanospirillales</taxon>
        <taxon>Halomonadaceae</taxon>
        <taxon>Halomonas</taxon>
    </lineage>
</organism>
<dbReference type="SUPFAM" id="SSF46689">
    <property type="entry name" value="Homeodomain-like"/>
    <property type="match status" value="1"/>
</dbReference>
<evidence type="ECO:0008006" key="3">
    <source>
        <dbReference type="Google" id="ProtNLM"/>
    </source>
</evidence>
<reference evidence="1 2" key="1">
    <citation type="submission" date="2024-05" db="EMBL/GenBank/DDBJ databases">
        <title>Halomonas sp. SSM6 16S ribosomal RNA gene Genome sequencing and assembly.</title>
        <authorList>
            <person name="Yook S."/>
        </authorList>
    </citation>
    <scope>NUCLEOTIDE SEQUENCE [LARGE SCALE GENOMIC DNA]</scope>
    <source>
        <strain evidence="1 2">SSM6</strain>
    </source>
</reference>
<sequence>MAEAAKQTGLSAPTVSAAWKAFRQGGWEAVPVRQRGRKAGQGESLDNPAQGALMALLVSQPETPTPAWSSRALADALAREGHRVSPRAIDHWLEANGLKPSPLALEGLARRRSTTGRWYRQQVQPVLEQVHQVGGAIWLGGARVAGPAKSLDSAPRRYQLYLHGKRGALFTRCLPTPPGGEAYLELFRRLLAQAGGSRPVALVFHGAYFRASPEIQAWLMRYPEFHLINVPPDFDLGSDPKLR</sequence>
<dbReference type="Proteomes" id="UP001442468">
    <property type="component" value="Unassembled WGS sequence"/>
</dbReference>
<protein>
    <recommendedName>
        <fullName evidence="3">Transposase</fullName>
    </recommendedName>
</protein>
<dbReference type="RefSeq" id="WP_349761619.1">
    <property type="nucleotide sequence ID" value="NZ_JBEGCJ010000003.1"/>
</dbReference>
<proteinExistence type="predicted"/>
<dbReference type="EMBL" id="JBEGCJ010000003">
    <property type="protein sequence ID" value="MEQ6917354.1"/>
    <property type="molecule type" value="Genomic_DNA"/>
</dbReference>